<evidence type="ECO:0000313" key="1">
    <source>
        <dbReference type="EMBL" id="GCD64470.1"/>
    </source>
</evidence>
<sequence>MAAISRAFCHGYGLETDVRDHQGDVVISHDPSPSDYGVKMKHASSPVEVEWVLRKAISHALIGDQAEWAKKPNLKIPLAINIKSDGIGSMIIKALENIDIGKFPWFAFDMSVPEMVSYIKLSIPVFTRHSDIEKFPVLYDQAHGVWLDSFSWPVWYDNKDIKEHLAYGKYVCVVSPELHGHSAEKVESVWRSIHDSGLFRRGFLL</sequence>
<dbReference type="Proteomes" id="UP000287385">
    <property type="component" value="Unassembled WGS sequence"/>
</dbReference>
<dbReference type="AlphaFoldDB" id="A0A401X9B9"/>
<reference evidence="1 2" key="1">
    <citation type="submission" date="2016-06" db="EMBL/GenBank/DDBJ databases">
        <title>Acetobacter pasteurianus NBRC 3278 whole genome sequencing project.</title>
        <authorList>
            <person name="Matsutani M."/>
            <person name="Shiwa Y."/>
            <person name="Okamoto-Kainuma A."/>
            <person name="Ishikawa M."/>
            <person name="Koizumi Y."/>
            <person name="Yoshikawa H."/>
            <person name="Yakushi T."/>
            <person name="Matsushita K."/>
        </authorList>
    </citation>
    <scope>NUCLEOTIDE SEQUENCE [LARGE SCALE GENOMIC DNA]</scope>
    <source>
        <strain evidence="1 2">NBRC 3278</strain>
    </source>
</reference>
<dbReference type="RefSeq" id="WP_124298053.1">
    <property type="nucleotide sequence ID" value="NZ_BDEV01000263.1"/>
</dbReference>
<evidence type="ECO:0008006" key="3">
    <source>
        <dbReference type="Google" id="ProtNLM"/>
    </source>
</evidence>
<organism evidence="1 2">
    <name type="scientific">Acetobacter pasteurianus NBRC 3278</name>
    <dbReference type="NCBI Taxonomy" id="1226660"/>
    <lineage>
        <taxon>Bacteria</taxon>
        <taxon>Pseudomonadati</taxon>
        <taxon>Pseudomonadota</taxon>
        <taxon>Alphaproteobacteria</taxon>
        <taxon>Acetobacterales</taxon>
        <taxon>Acetobacteraceae</taxon>
        <taxon>Acetobacter</taxon>
    </lineage>
</organism>
<dbReference type="EMBL" id="BDEV01000263">
    <property type="protein sequence ID" value="GCD64470.1"/>
    <property type="molecule type" value="Genomic_DNA"/>
</dbReference>
<proteinExistence type="predicted"/>
<keyword evidence="2" id="KW-1185">Reference proteome</keyword>
<protein>
    <recommendedName>
        <fullName evidence="3">GP-PDE domain-containing protein</fullName>
    </recommendedName>
</protein>
<gene>
    <name evidence="1" type="ORF">NBRC3278_3563</name>
</gene>
<evidence type="ECO:0000313" key="2">
    <source>
        <dbReference type="Proteomes" id="UP000287385"/>
    </source>
</evidence>
<name>A0A401X9B9_ACEPA</name>
<comment type="caution">
    <text evidence="1">The sequence shown here is derived from an EMBL/GenBank/DDBJ whole genome shotgun (WGS) entry which is preliminary data.</text>
</comment>
<accession>A0A401X9B9</accession>